<dbReference type="SUPFAM" id="SSF63737">
    <property type="entry name" value="Leukotriene A4 hydrolase N-terminal domain"/>
    <property type="match status" value="1"/>
</dbReference>
<keyword evidence="10" id="KW-0735">Signal-anchor</keyword>
<dbReference type="PANTHER" id="PTHR11533">
    <property type="entry name" value="PROTEASE M1 ZINC METALLOPROTEASE"/>
    <property type="match status" value="1"/>
</dbReference>
<dbReference type="GO" id="GO:0042277">
    <property type="term" value="F:peptide binding"/>
    <property type="evidence" value="ECO:0007669"/>
    <property type="project" value="TreeGrafter"/>
</dbReference>
<feature type="signal peptide" evidence="18">
    <location>
        <begin position="1"/>
        <end position="23"/>
    </location>
</feature>
<proteinExistence type="inferred from homology"/>
<evidence type="ECO:0000256" key="1">
    <source>
        <dbReference type="ARBA" id="ARBA00004606"/>
    </source>
</evidence>
<dbReference type="SUPFAM" id="SSF55486">
    <property type="entry name" value="Metalloproteases ('zincins'), catalytic domain"/>
    <property type="match status" value="1"/>
</dbReference>
<evidence type="ECO:0000256" key="9">
    <source>
        <dbReference type="ARBA" id="ARBA00022833"/>
    </source>
</evidence>
<dbReference type="Pfam" id="PF17900">
    <property type="entry name" value="Peptidase_M1_N"/>
    <property type="match status" value="1"/>
</dbReference>
<evidence type="ECO:0000256" key="2">
    <source>
        <dbReference type="ARBA" id="ARBA00004609"/>
    </source>
</evidence>
<evidence type="ECO:0000256" key="5">
    <source>
        <dbReference type="ARBA" id="ARBA00022670"/>
    </source>
</evidence>
<keyword evidence="14" id="KW-0325">Glycoprotein</keyword>
<dbReference type="Proteomes" id="UP001381693">
    <property type="component" value="Unassembled WGS sequence"/>
</dbReference>
<evidence type="ECO:0000256" key="4">
    <source>
        <dbReference type="ARBA" id="ARBA00022438"/>
    </source>
</evidence>
<dbReference type="Pfam" id="PF01433">
    <property type="entry name" value="Peptidase_M1"/>
    <property type="match status" value="1"/>
</dbReference>
<dbReference type="AlphaFoldDB" id="A0AAN8WZK5"/>
<evidence type="ECO:0000256" key="6">
    <source>
        <dbReference type="ARBA" id="ARBA00022692"/>
    </source>
</evidence>
<dbReference type="InterPro" id="IPR001930">
    <property type="entry name" value="Peptidase_M1"/>
</dbReference>
<evidence type="ECO:0000256" key="17">
    <source>
        <dbReference type="PIRSR" id="PIRSR634016-4"/>
    </source>
</evidence>
<dbReference type="InterPro" id="IPR045357">
    <property type="entry name" value="Aminopeptidase_N-like_N"/>
</dbReference>
<dbReference type="GO" id="GO:0043171">
    <property type="term" value="P:peptide catabolic process"/>
    <property type="evidence" value="ECO:0007669"/>
    <property type="project" value="TreeGrafter"/>
</dbReference>
<reference evidence="21 22" key="1">
    <citation type="submission" date="2023-11" db="EMBL/GenBank/DDBJ databases">
        <title>Halocaridina rubra genome assembly.</title>
        <authorList>
            <person name="Smith C."/>
        </authorList>
    </citation>
    <scope>NUCLEOTIDE SEQUENCE [LARGE SCALE GENOMIC DNA]</scope>
    <source>
        <strain evidence="21">EP-1</strain>
        <tissue evidence="21">Whole</tissue>
    </source>
</reference>
<dbReference type="GO" id="GO:0006508">
    <property type="term" value="P:proteolysis"/>
    <property type="evidence" value="ECO:0007669"/>
    <property type="project" value="UniProtKB-KW"/>
</dbReference>
<accession>A0AAN8WZK5</accession>
<keyword evidence="12" id="KW-0482">Metalloprotease</keyword>
<evidence type="ECO:0000256" key="8">
    <source>
        <dbReference type="ARBA" id="ARBA00022801"/>
    </source>
</evidence>
<evidence type="ECO:0000256" key="10">
    <source>
        <dbReference type="ARBA" id="ARBA00022968"/>
    </source>
</evidence>
<organism evidence="21 22">
    <name type="scientific">Halocaridina rubra</name>
    <name type="common">Hawaiian red shrimp</name>
    <dbReference type="NCBI Taxonomy" id="373956"/>
    <lineage>
        <taxon>Eukaryota</taxon>
        <taxon>Metazoa</taxon>
        <taxon>Ecdysozoa</taxon>
        <taxon>Arthropoda</taxon>
        <taxon>Crustacea</taxon>
        <taxon>Multicrustacea</taxon>
        <taxon>Malacostraca</taxon>
        <taxon>Eumalacostraca</taxon>
        <taxon>Eucarida</taxon>
        <taxon>Decapoda</taxon>
        <taxon>Pleocyemata</taxon>
        <taxon>Caridea</taxon>
        <taxon>Atyoidea</taxon>
        <taxon>Atyidae</taxon>
        <taxon>Halocaridina</taxon>
    </lineage>
</organism>
<evidence type="ECO:0000256" key="18">
    <source>
        <dbReference type="SAM" id="SignalP"/>
    </source>
</evidence>
<evidence type="ECO:0000256" key="15">
    <source>
        <dbReference type="PIRSR" id="PIRSR634016-1"/>
    </source>
</evidence>
<keyword evidence="13" id="KW-0472">Membrane</keyword>
<protein>
    <recommendedName>
        <fullName evidence="23">Aminopeptidase N</fullName>
    </recommendedName>
</protein>
<dbReference type="InterPro" id="IPR050344">
    <property type="entry name" value="Peptidase_M1_aminopeptidases"/>
</dbReference>
<feature type="domain" description="Aminopeptidase N-like N-terminal" evidence="20">
    <location>
        <begin position="47"/>
        <end position="240"/>
    </location>
</feature>
<evidence type="ECO:0000259" key="19">
    <source>
        <dbReference type="Pfam" id="PF01433"/>
    </source>
</evidence>
<keyword evidence="5" id="KW-0645">Protease</keyword>
<keyword evidence="11" id="KW-1133">Transmembrane helix</keyword>
<gene>
    <name evidence="21" type="ORF">SK128_014551</name>
</gene>
<keyword evidence="22" id="KW-1185">Reference proteome</keyword>
<evidence type="ECO:0000256" key="3">
    <source>
        <dbReference type="ARBA" id="ARBA00010136"/>
    </source>
</evidence>
<dbReference type="InterPro" id="IPR014782">
    <property type="entry name" value="Peptidase_M1_dom"/>
</dbReference>
<feature type="domain" description="Peptidase M1 membrane alanine aminopeptidase" evidence="19">
    <location>
        <begin position="276"/>
        <end position="461"/>
    </location>
</feature>
<dbReference type="InterPro" id="IPR042097">
    <property type="entry name" value="Aminopeptidase_N-like_N_sf"/>
</dbReference>
<dbReference type="Gene3D" id="1.10.390.10">
    <property type="entry name" value="Neutral Protease Domain 2"/>
    <property type="match status" value="1"/>
</dbReference>
<keyword evidence="8" id="KW-0378">Hydrolase</keyword>
<sequence length="463" mass="53281">MSLTSCKQIIPLMLPILAKVVFGTSQRMTNRTNIGEWTDIRLPDALHPVHYIIKLQPFLDGRNDSFHGQLEVELEVAKPTSRIILNLADITIKNNTVKVSTLNKRRRLNPIRQQKYDPIREMFMVQLRRRLRQGKAYLLSMQFYGKLSDTSQGLYITSYKDYNGTERKVVATQFWPADARRAFPCFDEPSMKATFDIHLARERHMTAISNMPLITTTPVPGQQGWVWDHFATTVNMSTYLVAFVISEYKFRDQEGQGKGRLKVWTREDKLDQTELALEVGAFALSFYEDYFNIPYPLRKMDMVGLPETTFLAMENWGLVTYRESGLLSDTETSSASHRNLVSELVAHELAHQWFGNLVTFKWWNDLWLNEGFATYMATVAIDKKEPEWGILDKFVVSRLQSVMALDALKSSHPISGPLENPADIDEVFDEIPYSKGASVIRMMRHFLTEDTFKKGLSSYLSSM</sequence>
<dbReference type="PRINTS" id="PR00756">
    <property type="entry name" value="ALADIPTASE"/>
</dbReference>
<evidence type="ECO:0000313" key="21">
    <source>
        <dbReference type="EMBL" id="KAK7075271.1"/>
    </source>
</evidence>
<keyword evidence="7 16" id="KW-0479">Metal-binding</keyword>
<feature type="binding site" evidence="16">
    <location>
        <position position="347"/>
    </location>
    <ligand>
        <name>Zn(2+)</name>
        <dbReference type="ChEBI" id="CHEBI:29105"/>
        <note>catalytic</note>
    </ligand>
</feature>
<dbReference type="FunFam" id="1.10.390.10:FF:000001">
    <property type="entry name" value="Aminopeptidase"/>
    <property type="match status" value="1"/>
</dbReference>
<dbReference type="Gene3D" id="2.60.40.1730">
    <property type="entry name" value="tricorn interacting facor f3 domain"/>
    <property type="match status" value="1"/>
</dbReference>
<comment type="caution">
    <text evidence="21">The sequence shown here is derived from an EMBL/GenBank/DDBJ whole genome shotgun (WGS) entry which is preliminary data.</text>
</comment>
<comment type="cofactor">
    <cofactor evidence="16">
        <name>Zn(2+)</name>
        <dbReference type="ChEBI" id="CHEBI:29105"/>
    </cofactor>
    <text evidence="16">Binds 1 zinc ion per subunit.</text>
</comment>
<evidence type="ECO:0000256" key="16">
    <source>
        <dbReference type="PIRSR" id="PIRSR634016-3"/>
    </source>
</evidence>
<dbReference type="InterPro" id="IPR027268">
    <property type="entry name" value="Peptidase_M4/M1_CTD_sf"/>
</dbReference>
<keyword evidence="9 16" id="KW-0862">Zinc</keyword>
<evidence type="ECO:0000256" key="12">
    <source>
        <dbReference type="ARBA" id="ARBA00023049"/>
    </source>
</evidence>
<dbReference type="GO" id="GO:0005886">
    <property type="term" value="C:plasma membrane"/>
    <property type="evidence" value="ECO:0007669"/>
    <property type="project" value="UniProtKB-SubCell"/>
</dbReference>
<dbReference type="FunFam" id="2.60.40.1730:FF:000012">
    <property type="entry name" value="Aminopeptidase N"/>
    <property type="match status" value="1"/>
</dbReference>
<evidence type="ECO:0000259" key="20">
    <source>
        <dbReference type="Pfam" id="PF17900"/>
    </source>
</evidence>
<evidence type="ECO:0008006" key="23">
    <source>
        <dbReference type="Google" id="ProtNLM"/>
    </source>
</evidence>
<keyword evidence="6" id="KW-0812">Transmembrane</keyword>
<evidence type="ECO:0000256" key="13">
    <source>
        <dbReference type="ARBA" id="ARBA00023136"/>
    </source>
</evidence>
<keyword evidence="18" id="KW-0732">Signal</keyword>
<comment type="subcellular location">
    <subcellularLocation>
        <location evidence="2">Cell membrane</location>
        <topology evidence="2">Lipid-anchor</topology>
        <topology evidence="2">GPI-anchor</topology>
    </subcellularLocation>
    <subcellularLocation>
        <location evidence="1">Membrane</location>
        <topology evidence="1">Single-pass type II membrane protein</topology>
    </subcellularLocation>
</comment>
<dbReference type="GO" id="GO:0005737">
    <property type="term" value="C:cytoplasm"/>
    <property type="evidence" value="ECO:0007669"/>
    <property type="project" value="TreeGrafter"/>
</dbReference>
<evidence type="ECO:0000256" key="7">
    <source>
        <dbReference type="ARBA" id="ARBA00022723"/>
    </source>
</evidence>
<dbReference type="CDD" id="cd09601">
    <property type="entry name" value="M1_APN-Q_like"/>
    <property type="match status" value="1"/>
</dbReference>
<keyword evidence="4" id="KW-0031">Aminopeptidase</keyword>
<evidence type="ECO:0000256" key="11">
    <source>
        <dbReference type="ARBA" id="ARBA00022989"/>
    </source>
</evidence>
<feature type="binding site" evidence="16">
    <location>
        <position position="351"/>
    </location>
    <ligand>
        <name>Zn(2+)</name>
        <dbReference type="ChEBI" id="CHEBI:29105"/>
        <note>catalytic</note>
    </ligand>
</feature>
<name>A0AAN8WZK5_HALRR</name>
<evidence type="ECO:0000313" key="22">
    <source>
        <dbReference type="Proteomes" id="UP001381693"/>
    </source>
</evidence>
<dbReference type="GO" id="GO:0070006">
    <property type="term" value="F:metalloaminopeptidase activity"/>
    <property type="evidence" value="ECO:0007669"/>
    <property type="project" value="TreeGrafter"/>
</dbReference>
<dbReference type="GO" id="GO:0008270">
    <property type="term" value="F:zinc ion binding"/>
    <property type="evidence" value="ECO:0007669"/>
    <property type="project" value="InterPro"/>
</dbReference>
<feature type="active site" description="Proton acceptor" evidence="15">
    <location>
        <position position="348"/>
    </location>
</feature>
<dbReference type="InterPro" id="IPR034016">
    <property type="entry name" value="M1_APN-typ"/>
</dbReference>
<dbReference type="EMBL" id="JAXCGZ010011335">
    <property type="protein sequence ID" value="KAK7075271.1"/>
    <property type="molecule type" value="Genomic_DNA"/>
</dbReference>
<dbReference type="GO" id="GO:0005615">
    <property type="term" value="C:extracellular space"/>
    <property type="evidence" value="ECO:0007669"/>
    <property type="project" value="TreeGrafter"/>
</dbReference>
<evidence type="ECO:0000256" key="14">
    <source>
        <dbReference type="ARBA" id="ARBA00023180"/>
    </source>
</evidence>
<feature type="binding site" evidence="16">
    <location>
        <position position="370"/>
    </location>
    <ligand>
        <name>Zn(2+)</name>
        <dbReference type="ChEBI" id="CHEBI:29105"/>
        <note>catalytic</note>
    </ligand>
</feature>
<feature type="site" description="Transition state stabilizer" evidence="17">
    <location>
        <position position="433"/>
    </location>
</feature>
<feature type="chain" id="PRO_5042836915" description="Aminopeptidase N" evidence="18">
    <location>
        <begin position="24"/>
        <end position="463"/>
    </location>
</feature>
<comment type="similarity">
    <text evidence="3">Belongs to the peptidase M1 family.</text>
</comment>
<dbReference type="PANTHER" id="PTHR11533:SF294">
    <property type="entry name" value="THYROTROPIN-RELEASING HORMONE-DEGRADING ECTOENZYME"/>
    <property type="match status" value="1"/>
</dbReference>